<dbReference type="EMBL" id="BSBI01000001">
    <property type="protein sequence ID" value="GLF92820.1"/>
    <property type="molecule type" value="Genomic_DNA"/>
</dbReference>
<evidence type="ECO:0000313" key="3">
    <source>
        <dbReference type="Proteomes" id="UP001291653"/>
    </source>
</evidence>
<dbReference type="Gene3D" id="3.30.420.10">
    <property type="entry name" value="Ribonuclease H-like superfamily/Ribonuclease H"/>
    <property type="match status" value="1"/>
</dbReference>
<dbReference type="InterPro" id="IPR038717">
    <property type="entry name" value="Tc1-like_DDE_dom"/>
</dbReference>
<dbReference type="Pfam" id="PF13358">
    <property type="entry name" value="DDE_3"/>
    <property type="match status" value="1"/>
</dbReference>
<dbReference type="InterPro" id="IPR036397">
    <property type="entry name" value="RNaseH_sf"/>
</dbReference>
<evidence type="ECO:0000259" key="1">
    <source>
        <dbReference type="Pfam" id="PF13358"/>
    </source>
</evidence>
<comment type="caution">
    <text evidence="2">The sequence shown here is derived from an EMBL/GenBank/DDBJ whole genome shotgun (WGS) entry which is preliminary data.</text>
</comment>
<sequence length="206" mass="23616">MAPRGSTAAALGAWVVFEDEAGFSMTPPTSRTWAKRGHTPVIRVRGRSQRRYSIAALVCYKPGERSRMIYRPRRHTDHKRGGRRSFAWTDYRDLLKAAHRQLGGPVILIWDNLNVHKDRRLRALIDAQDWLTAYHLPPYAPDLNPVEGIWSLLRRSSQANTAFTSPEHLITTLRHGHRRLQYRSDTLNGCLTETGLTMTTPRLQPQ</sequence>
<proteinExistence type="predicted"/>
<dbReference type="Proteomes" id="UP001291653">
    <property type="component" value="Unassembled WGS sequence"/>
</dbReference>
<gene>
    <name evidence="2" type="ORF">SYYSPA8_01005</name>
</gene>
<organism evidence="2 3">
    <name type="scientific">Streptomyces yaizuensis</name>
    <dbReference type="NCBI Taxonomy" id="2989713"/>
    <lineage>
        <taxon>Bacteria</taxon>
        <taxon>Bacillati</taxon>
        <taxon>Actinomycetota</taxon>
        <taxon>Actinomycetes</taxon>
        <taxon>Kitasatosporales</taxon>
        <taxon>Streptomycetaceae</taxon>
        <taxon>Streptomyces</taxon>
    </lineage>
</organism>
<keyword evidence="3" id="KW-1185">Reference proteome</keyword>
<name>A0ABQ5NR55_9ACTN</name>
<accession>A0ABQ5NR55</accession>
<protein>
    <submittedName>
        <fullName evidence="2">IS630 family transposase</fullName>
    </submittedName>
</protein>
<reference evidence="2 3" key="1">
    <citation type="submission" date="2022-10" db="EMBL/GenBank/DDBJ databases">
        <title>Draft genome sequence of Streptomyces sp. YSPA8.</title>
        <authorList>
            <person name="Moriuchi R."/>
            <person name="Dohra H."/>
            <person name="Yamamura H."/>
            <person name="Kodani S."/>
        </authorList>
    </citation>
    <scope>NUCLEOTIDE SEQUENCE [LARGE SCALE GENOMIC DNA]</scope>
    <source>
        <strain evidence="2 3">YSPA8</strain>
    </source>
</reference>
<evidence type="ECO:0000313" key="2">
    <source>
        <dbReference type="EMBL" id="GLF92820.1"/>
    </source>
</evidence>
<feature type="domain" description="Tc1-like transposase DDE" evidence="1">
    <location>
        <begin position="15"/>
        <end position="169"/>
    </location>
</feature>